<dbReference type="PANTHER" id="PTHR46796">
    <property type="entry name" value="HTH-TYPE TRANSCRIPTIONAL ACTIVATOR RHAS-RELATED"/>
    <property type="match status" value="1"/>
</dbReference>
<evidence type="ECO:0000313" key="5">
    <source>
        <dbReference type="EMBL" id="AKV00124.1"/>
    </source>
</evidence>
<name>A0A0K1Q2X7_9BACT</name>
<gene>
    <name evidence="5" type="ORF">AKJ09_06787</name>
</gene>
<keyword evidence="2" id="KW-0238">DNA-binding</keyword>
<evidence type="ECO:0000259" key="4">
    <source>
        <dbReference type="PROSITE" id="PS01124"/>
    </source>
</evidence>
<evidence type="ECO:0000256" key="2">
    <source>
        <dbReference type="ARBA" id="ARBA00023125"/>
    </source>
</evidence>
<sequence>MLHAYPLIHTTSVDEAEELESRLNAPVRASPITRRETFEWQANRIAVGSLGIMATAYRGGVRASAPDIGPLYSLMVPVRGGAIITANGTPTALSPNRRGMMLSPSSTLEVELGAGYGGIQVGISAATVASALHVLTGLQPRGQAIFSAGVDLAKATKPSYLRTLELIIEEADRHPRVLASPIVADRMAEAFVYSLLLEGEHDHRSLLERPVRSAEPLQVRRVEEYIRAHLAEPITLEILVTVAGVSARALQAGFRAHREATPMGFLRNCRLDLARTRLLSLHGHETIAKIATECGFQHLGRFNVAYRARFGESPRDTLVRSRPIL</sequence>
<dbReference type="InterPro" id="IPR009057">
    <property type="entry name" value="Homeodomain-like_sf"/>
</dbReference>
<dbReference type="PANTHER" id="PTHR46796:SF12">
    <property type="entry name" value="HTH-TYPE DNA-BINDING TRANSCRIPTIONAL ACTIVATOR EUTR"/>
    <property type="match status" value="1"/>
</dbReference>
<evidence type="ECO:0000313" key="6">
    <source>
        <dbReference type="Proteomes" id="UP000064967"/>
    </source>
</evidence>
<dbReference type="PROSITE" id="PS01124">
    <property type="entry name" value="HTH_ARAC_FAMILY_2"/>
    <property type="match status" value="1"/>
</dbReference>
<dbReference type="SUPFAM" id="SSF46689">
    <property type="entry name" value="Homeodomain-like"/>
    <property type="match status" value="2"/>
</dbReference>
<accession>A0A0K1Q2X7</accession>
<keyword evidence="1" id="KW-0805">Transcription regulation</keyword>
<evidence type="ECO:0000256" key="1">
    <source>
        <dbReference type="ARBA" id="ARBA00023015"/>
    </source>
</evidence>
<dbReference type="SMART" id="SM00342">
    <property type="entry name" value="HTH_ARAC"/>
    <property type="match status" value="1"/>
</dbReference>
<dbReference type="GO" id="GO:0043565">
    <property type="term" value="F:sequence-specific DNA binding"/>
    <property type="evidence" value="ECO:0007669"/>
    <property type="project" value="InterPro"/>
</dbReference>
<protein>
    <submittedName>
        <fullName evidence="5">Transcriptional regulator, AraC family</fullName>
    </submittedName>
</protein>
<dbReference type="OrthoDB" id="185346at2"/>
<dbReference type="STRING" id="1391654.AKJ09_06787"/>
<dbReference type="GO" id="GO:0003700">
    <property type="term" value="F:DNA-binding transcription factor activity"/>
    <property type="evidence" value="ECO:0007669"/>
    <property type="project" value="InterPro"/>
</dbReference>
<dbReference type="Gene3D" id="1.10.10.60">
    <property type="entry name" value="Homeodomain-like"/>
    <property type="match status" value="1"/>
</dbReference>
<organism evidence="5 6">
    <name type="scientific">Labilithrix luteola</name>
    <dbReference type="NCBI Taxonomy" id="1391654"/>
    <lineage>
        <taxon>Bacteria</taxon>
        <taxon>Pseudomonadati</taxon>
        <taxon>Myxococcota</taxon>
        <taxon>Polyangia</taxon>
        <taxon>Polyangiales</taxon>
        <taxon>Labilitrichaceae</taxon>
        <taxon>Labilithrix</taxon>
    </lineage>
</organism>
<evidence type="ECO:0000256" key="3">
    <source>
        <dbReference type="ARBA" id="ARBA00023163"/>
    </source>
</evidence>
<feature type="domain" description="HTH araC/xylS-type" evidence="4">
    <location>
        <begin position="220"/>
        <end position="320"/>
    </location>
</feature>
<dbReference type="PROSITE" id="PS00041">
    <property type="entry name" value="HTH_ARAC_FAMILY_1"/>
    <property type="match status" value="1"/>
</dbReference>
<dbReference type="EMBL" id="CP012333">
    <property type="protein sequence ID" value="AKV00124.1"/>
    <property type="molecule type" value="Genomic_DNA"/>
</dbReference>
<dbReference type="KEGG" id="llu:AKJ09_06787"/>
<dbReference type="Pfam" id="PF14525">
    <property type="entry name" value="AraC_binding_2"/>
    <property type="match status" value="1"/>
</dbReference>
<dbReference type="InterPro" id="IPR050204">
    <property type="entry name" value="AraC_XylS_family_regulators"/>
</dbReference>
<dbReference type="RefSeq" id="WP_146651467.1">
    <property type="nucleotide sequence ID" value="NZ_CP012333.1"/>
</dbReference>
<keyword evidence="6" id="KW-1185">Reference proteome</keyword>
<dbReference type="InterPro" id="IPR035418">
    <property type="entry name" value="AraC-bd_2"/>
</dbReference>
<dbReference type="Pfam" id="PF12833">
    <property type="entry name" value="HTH_18"/>
    <property type="match status" value="1"/>
</dbReference>
<proteinExistence type="predicted"/>
<reference evidence="5 6" key="1">
    <citation type="submission" date="2015-08" db="EMBL/GenBank/DDBJ databases">
        <authorList>
            <person name="Babu N.S."/>
            <person name="Beckwith C.J."/>
            <person name="Beseler K.G."/>
            <person name="Brison A."/>
            <person name="Carone J.V."/>
            <person name="Caskin T.P."/>
            <person name="Diamond M."/>
            <person name="Durham M.E."/>
            <person name="Foxe J.M."/>
            <person name="Go M."/>
            <person name="Henderson B.A."/>
            <person name="Jones I.B."/>
            <person name="McGettigan J.A."/>
            <person name="Micheletti S.J."/>
            <person name="Nasrallah M.E."/>
            <person name="Ortiz D."/>
            <person name="Piller C.R."/>
            <person name="Privatt S.R."/>
            <person name="Schneider S.L."/>
            <person name="Sharp S."/>
            <person name="Smith T.C."/>
            <person name="Stanton J.D."/>
            <person name="Ullery H.E."/>
            <person name="Wilson R.J."/>
            <person name="Serrano M.G."/>
            <person name="Buck G."/>
            <person name="Lee V."/>
            <person name="Wang Y."/>
            <person name="Carvalho R."/>
            <person name="Voegtly L."/>
            <person name="Shi R."/>
            <person name="Duckworth R."/>
            <person name="Johnson A."/>
            <person name="Loviza R."/>
            <person name="Walstead R."/>
            <person name="Shah Z."/>
            <person name="Kiflezghi M."/>
            <person name="Wade K."/>
            <person name="Ball S.L."/>
            <person name="Bradley K.W."/>
            <person name="Asai D.J."/>
            <person name="Bowman C.A."/>
            <person name="Russell D.A."/>
            <person name="Pope W.H."/>
            <person name="Jacobs-Sera D."/>
            <person name="Hendrix R.W."/>
            <person name="Hatfull G.F."/>
        </authorList>
    </citation>
    <scope>NUCLEOTIDE SEQUENCE [LARGE SCALE GENOMIC DNA]</scope>
    <source>
        <strain evidence="5 6">DSM 27648</strain>
    </source>
</reference>
<dbReference type="Proteomes" id="UP000064967">
    <property type="component" value="Chromosome"/>
</dbReference>
<dbReference type="InterPro" id="IPR018062">
    <property type="entry name" value="HTH_AraC-typ_CS"/>
</dbReference>
<dbReference type="InterPro" id="IPR018060">
    <property type="entry name" value="HTH_AraC"/>
</dbReference>
<keyword evidence="3" id="KW-0804">Transcription</keyword>
<dbReference type="AlphaFoldDB" id="A0A0K1Q2X7"/>